<dbReference type="InterPro" id="IPR015813">
    <property type="entry name" value="Pyrv/PenolPyrv_kinase-like_dom"/>
</dbReference>
<dbReference type="PANTHER" id="PTHR42905">
    <property type="entry name" value="PHOSPHOENOLPYRUVATE CARBOXYLASE"/>
    <property type="match status" value="1"/>
</dbReference>
<comment type="caution">
    <text evidence="1">The sequence shown here is derived from an EMBL/GenBank/DDBJ whole genome shotgun (WGS) entry which is preliminary data.</text>
</comment>
<accession>A0ABP4VEE2</accession>
<gene>
    <name evidence="1" type="ORF">GCM10009809_19740</name>
</gene>
<reference evidence="2" key="1">
    <citation type="journal article" date="2019" name="Int. J. Syst. Evol. Microbiol.">
        <title>The Global Catalogue of Microorganisms (GCM) 10K type strain sequencing project: providing services to taxonomists for standard genome sequencing and annotation.</title>
        <authorList>
            <consortium name="The Broad Institute Genomics Platform"/>
            <consortium name="The Broad Institute Genome Sequencing Center for Infectious Disease"/>
            <person name="Wu L."/>
            <person name="Ma J."/>
        </authorList>
    </citation>
    <scope>NUCLEOTIDE SEQUENCE [LARGE SCALE GENOMIC DNA]</scope>
    <source>
        <strain evidence="2">JCM 15589</strain>
    </source>
</reference>
<dbReference type="Proteomes" id="UP001501138">
    <property type="component" value="Unassembled WGS sequence"/>
</dbReference>
<dbReference type="SUPFAM" id="SSF51621">
    <property type="entry name" value="Phosphoenolpyruvate/pyruvate domain"/>
    <property type="match status" value="1"/>
</dbReference>
<dbReference type="EMBL" id="BAAAPM010000003">
    <property type="protein sequence ID" value="GAA1723997.1"/>
    <property type="molecule type" value="Genomic_DNA"/>
</dbReference>
<dbReference type="Pfam" id="PF13714">
    <property type="entry name" value="PEP_mutase"/>
    <property type="match status" value="1"/>
</dbReference>
<evidence type="ECO:0000313" key="1">
    <source>
        <dbReference type="EMBL" id="GAA1723997.1"/>
    </source>
</evidence>
<sequence>MRADFLALHRPGDPLLLPNAWDVGSARILAALGFAAVATTSSGFAATLGRPDGAVSRVEALEHAAALAAAVDVPVSADLENGFADAPDDVAQTVRAARDGGLAGCSIEDHTGRTDDPVYERGLAVERVAAAAEASGDVVLTARCENHLHGRDDLADTIARLQAYQDAGADVLYAPGLRDARQVTTVCREVDRPVNALLVAGGPTPAELAEAGVARISVGGTFAWNALSGLVTAARELLAGDASFLDRTGPAREVVGRAFTV</sequence>
<evidence type="ECO:0000313" key="2">
    <source>
        <dbReference type="Proteomes" id="UP001501138"/>
    </source>
</evidence>
<organism evidence="1 2">
    <name type="scientific">Isoptericola hypogeus</name>
    <dbReference type="NCBI Taxonomy" id="300179"/>
    <lineage>
        <taxon>Bacteria</taxon>
        <taxon>Bacillati</taxon>
        <taxon>Actinomycetota</taxon>
        <taxon>Actinomycetes</taxon>
        <taxon>Micrococcales</taxon>
        <taxon>Promicromonosporaceae</taxon>
        <taxon>Isoptericola</taxon>
    </lineage>
</organism>
<protein>
    <submittedName>
        <fullName evidence="1">Isocitrate lyase/phosphoenolpyruvate mutase family protein</fullName>
    </submittedName>
</protein>
<dbReference type="InterPro" id="IPR039556">
    <property type="entry name" value="ICL/PEPM"/>
</dbReference>
<dbReference type="GO" id="GO:0016829">
    <property type="term" value="F:lyase activity"/>
    <property type="evidence" value="ECO:0007669"/>
    <property type="project" value="UniProtKB-KW"/>
</dbReference>
<dbReference type="CDD" id="cd00377">
    <property type="entry name" value="ICL_PEPM"/>
    <property type="match status" value="1"/>
</dbReference>
<dbReference type="PANTHER" id="PTHR42905:SF16">
    <property type="entry name" value="CARBOXYPHOSPHONOENOLPYRUVATE PHOSPHONOMUTASE-LIKE PROTEIN (AFU_ORTHOLOGUE AFUA_5G07230)"/>
    <property type="match status" value="1"/>
</dbReference>
<dbReference type="InterPro" id="IPR040442">
    <property type="entry name" value="Pyrv_kinase-like_dom_sf"/>
</dbReference>
<proteinExistence type="predicted"/>
<dbReference type="Gene3D" id="3.20.20.60">
    <property type="entry name" value="Phosphoenolpyruvate-binding domains"/>
    <property type="match status" value="1"/>
</dbReference>
<keyword evidence="1" id="KW-0456">Lyase</keyword>
<dbReference type="RefSeq" id="WP_344248078.1">
    <property type="nucleotide sequence ID" value="NZ_BAAAPM010000003.1"/>
</dbReference>
<name>A0ABP4VEE2_9MICO</name>
<keyword evidence="2" id="KW-1185">Reference proteome</keyword>